<evidence type="ECO:0000313" key="2">
    <source>
        <dbReference type="EMBL" id="TLD70296.1"/>
    </source>
</evidence>
<proteinExistence type="predicted"/>
<keyword evidence="1" id="KW-1133">Transmembrane helix</keyword>
<feature type="transmembrane region" description="Helical" evidence="1">
    <location>
        <begin position="62"/>
        <end position="82"/>
    </location>
</feature>
<protein>
    <submittedName>
        <fullName evidence="2">Uncharacterized protein</fullName>
    </submittedName>
</protein>
<reference evidence="2 3" key="1">
    <citation type="submission" date="2019-05" db="EMBL/GenBank/DDBJ databases">
        <title>Verrucobacter flavum gen. nov., sp. nov. a new member of the family Verrucomicrobiaceae.</title>
        <authorList>
            <person name="Szuroczki S."/>
            <person name="Abbaszade G."/>
            <person name="Szabo A."/>
            <person name="Felfoldi T."/>
            <person name="Schumann P."/>
            <person name="Boka K."/>
            <person name="Keki Z."/>
            <person name="Toumi M."/>
            <person name="Toth E."/>
        </authorList>
    </citation>
    <scope>NUCLEOTIDE SEQUENCE [LARGE SCALE GENOMIC DNA]</scope>
    <source>
        <strain evidence="2 3">MG-N-17</strain>
    </source>
</reference>
<comment type="caution">
    <text evidence="2">The sequence shown here is derived from an EMBL/GenBank/DDBJ whole genome shotgun (WGS) entry which is preliminary data.</text>
</comment>
<keyword evidence="3" id="KW-1185">Reference proteome</keyword>
<dbReference type="RefSeq" id="WP_138086895.1">
    <property type="nucleotide sequence ID" value="NZ_VAUV01000009.1"/>
</dbReference>
<dbReference type="AlphaFoldDB" id="A0A5R8KDB0"/>
<feature type="transmembrane region" description="Helical" evidence="1">
    <location>
        <begin position="37"/>
        <end position="56"/>
    </location>
</feature>
<sequence length="117" mass="13386">MDSIRNDDIPPVVPERTEALIELAKEIRSPIIKPSPYEIFSTVFQCILHGVLWIVASRLNDTFSAAIQFLIVLSMIFTVKSINVRPNDRRWDALLKLLRVETQSVPRQKSSITDHQS</sequence>
<dbReference type="Proteomes" id="UP000306196">
    <property type="component" value="Unassembled WGS sequence"/>
</dbReference>
<evidence type="ECO:0000256" key="1">
    <source>
        <dbReference type="SAM" id="Phobius"/>
    </source>
</evidence>
<gene>
    <name evidence="2" type="ORF">FEM03_14015</name>
</gene>
<organism evidence="2 3">
    <name type="scientific">Phragmitibacter flavus</name>
    <dbReference type="NCBI Taxonomy" id="2576071"/>
    <lineage>
        <taxon>Bacteria</taxon>
        <taxon>Pseudomonadati</taxon>
        <taxon>Verrucomicrobiota</taxon>
        <taxon>Verrucomicrobiia</taxon>
        <taxon>Verrucomicrobiales</taxon>
        <taxon>Verrucomicrobiaceae</taxon>
        <taxon>Phragmitibacter</taxon>
    </lineage>
</organism>
<dbReference type="EMBL" id="VAUV01000009">
    <property type="protein sequence ID" value="TLD70296.1"/>
    <property type="molecule type" value="Genomic_DNA"/>
</dbReference>
<evidence type="ECO:0000313" key="3">
    <source>
        <dbReference type="Proteomes" id="UP000306196"/>
    </source>
</evidence>
<name>A0A5R8KDB0_9BACT</name>
<keyword evidence="1" id="KW-0472">Membrane</keyword>
<keyword evidence="1" id="KW-0812">Transmembrane</keyword>
<accession>A0A5R8KDB0</accession>